<accession>A0A378P4W8</accession>
<keyword evidence="2" id="KW-1185">Reference proteome</keyword>
<name>A0A378P4W8_9GAMM</name>
<protein>
    <submittedName>
        <fullName evidence="1">5' DNA primase TraC</fullName>
    </submittedName>
</protein>
<dbReference type="AlphaFoldDB" id="A0A378P4W8"/>
<dbReference type="Proteomes" id="UP000255297">
    <property type="component" value="Unassembled WGS sequence"/>
</dbReference>
<sequence>MNKIINSNIAIYYVSARSFYIILRLLVKLETKTSPSKTMTIEQNELEIKNNPHQSIKWGQPISLSLILAPDCPYPVEALPSIVRNAVVDYQQYGQQPLPLIACSALANMSLSCQSLANVARDNYLISPVSLYFLIASGSGTRKTAADNIFSKAARHWETLIRKKREPEVLSALTQHQVWQMEKDSLFSQIKRAAHTGENSDYAKEMLDELIHQEPEIPLQPTLYFEDATQEALAIHLAQGWPSASLWSDEAGIILGSHSMQGNPTRFVALLNRLWDGKTFTAHRKTTQGFTIENRRLTLNLMMQPLILQQLTKQASGISRQSGFLARCLMAYPANSMGNRFYQEPPASLHSLTHYEQRVTACLNQSEQLSHQGCIQLPLLKMSVAAKQQWILFFNAVETGLKPQGQWVDVVDFASKAAENTARLAALFHLFEGRYGDISVEHTENAIEIINWHLQEARRIMPTETVSLQFSDALKLMDWFIEKNISSTTLRTIQQLSPLRDKIKRDQAVELLVEHNQIRIVKSGSKTMVEVNPRAFKV</sequence>
<dbReference type="RefSeq" id="WP_242601920.1">
    <property type="nucleotide sequence ID" value="NZ_CAAAIS010000012.1"/>
</dbReference>
<gene>
    <name evidence="1" type="ORF">NCTC11532_03115</name>
</gene>
<evidence type="ECO:0000313" key="1">
    <source>
        <dbReference type="EMBL" id="STY78855.1"/>
    </source>
</evidence>
<dbReference type="Pfam" id="PF13148">
    <property type="entry name" value="DUF3987"/>
    <property type="match status" value="1"/>
</dbReference>
<dbReference type="InterPro" id="IPR025048">
    <property type="entry name" value="DUF3987"/>
</dbReference>
<reference evidence="1 2" key="1">
    <citation type="submission" date="2018-06" db="EMBL/GenBank/DDBJ databases">
        <authorList>
            <consortium name="Pathogen Informatics"/>
            <person name="Doyle S."/>
        </authorList>
    </citation>
    <scope>NUCLEOTIDE SEQUENCE [LARGE SCALE GENOMIC DNA]</scope>
    <source>
        <strain evidence="1 2">NCTC11532</strain>
    </source>
</reference>
<dbReference type="EMBL" id="UGPB01000002">
    <property type="protein sequence ID" value="STY78855.1"/>
    <property type="molecule type" value="Genomic_DNA"/>
</dbReference>
<proteinExistence type="predicted"/>
<evidence type="ECO:0000313" key="2">
    <source>
        <dbReference type="Proteomes" id="UP000255297"/>
    </source>
</evidence>
<dbReference type="STRING" id="1122170.GCA_000701265_00139"/>
<organism evidence="1 2">
    <name type="scientific">Legionella wadsworthii</name>
    <dbReference type="NCBI Taxonomy" id="28088"/>
    <lineage>
        <taxon>Bacteria</taxon>
        <taxon>Pseudomonadati</taxon>
        <taxon>Pseudomonadota</taxon>
        <taxon>Gammaproteobacteria</taxon>
        <taxon>Legionellales</taxon>
        <taxon>Legionellaceae</taxon>
        <taxon>Legionella</taxon>
    </lineage>
</organism>